<evidence type="ECO:0000313" key="3">
    <source>
        <dbReference type="Proteomes" id="UP001163293"/>
    </source>
</evidence>
<keyword evidence="3" id="KW-1185">Reference proteome</keyword>
<sequence length="56" mass="5932">MNPTDTPEEQQPRHHTDAPAEGQPEGWKPEDEGAHTQDPAEGGEAGDDGETPPSEA</sequence>
<name>A0AAX3EJA9_PAEUR</name>
<evidence type="ECO:0000313" key="2">
    <source>
        <dbReference type="EMBL" id="UYV98065.1"/>
    </source>
</evidence>
<proteinExistence type="predicted"/>
<dbReference type="EMBL" id="CP101185">
    <property type="protein sequence ID" value="UYV98065.1"/>
    <property type="molecule type" value="Genomic_DNA"/>
</dbReference>
<feature type="region of interest" description="Disordered" evidence="1">
    <location>
        <begin position="1"/>
        <end position="56"/>
    </location>
</feature>
<dbReference type="GeneID" id="79882475"/>
<dbReference type="Proteomes" id="UP001163293">
    <property type="component" value="Chromosome"/>
</dbReference>
<gene>
    <name evidence="2" type="ORF">NL394_02140</name>
</gene>
<organism evidence="2 3">
    <name type="scientific">Paenarthrobacter ureafaciens</name>
    <dbReference type="NCBI Taxonomy" id="37931"/>
    <lineage>
        <taxon>Bacteria</taxon>
        <taxon>Bacillati</taxon>
        <taxon>Actinomycetota</taxon>
        <taxon>Actinomycetes</taxon>
        <taxon>Micrococcales</taxon>
        <taxon>Micrococcaceae</taxon>
        <taxon>Paenarthrobacter</taxon>
    </lineage>
</organism>
<accession>A0AAX3EJA9</accession>
<protein>
    <submittedName>
        <fullName evidence="2">Uncharacterized protein</fullName>
    </submittedName>
</protein>
<dbReference type="RefSeq" id="WP_021471166.1">
    <property type="nucleotide sequence ID" value="NZ_BDMH01000006.1"/>
</dbReference>
<evidence type="ECO:0000256" key="1">
    <source>
        <dbReference type="SAM" id="MobiDB-lite"/>
    </source>
</evidence>
<reference evidence="2" key="1">
    <citation type="submission" date="2022-07" db="EMBL/GenBank/DDBJ databases">
        <authorList>
            <person name="Wu T."/>
        </authorList>
    </citation>
    <scope>NUCLEOTIDE SEQUENCE</scope>
    <source>
        <strain evidence="2">SD-1</strain>
    </source>
</reference>
<dbReference type="AlphaFoldDB" id="A0AAX3EJA9"/>